<proteinExistence type="predicted"/>
<evidence type="ECO:0000313" key="2">
    <source>
        <dbReference type="EMBL" id="PVY40265.1"/>
    </source>
</evidence>
<dbReference type="Proteomes" id="UP000245466">
    <property type="component" value="Unassembled WGS sequence"/>
</dbReference>
<evidence type="ECO:0000313" key="3">
    <source>
        <dbReference type="Proteomes" id="UP000245466"/>
    </source>
</evidence>
<dbReference type="EMBL" id="QEKI01000008">
    <property type="protein sequence ID" value="PVY40265.1"/>
    <property type="molecule type" value="Genomic_DNA"/>
</dbReference>
<evidence type="ECO:0008006" key="4">
    <source>
        <dbReference type="Google" id="ProtNLM"/>
    </source>
</evidence>
<comment type="caution">
    <text evidence="2">The sequence shown here is derived from an EMBL/GenBank/DDBJ whole genome shotgun (WGS) entry which is preliminary data.</text>
</comment>
<name>A0A2U1AV07_9BACT</name>
<keyword evidence="1" id="KW-1133">Transmembrane helix</keyword>
<keyword evidence="1" id="KW-0472">Membrane</keyword>
<dbReference type="AlphaFoldDB" id="A0A2U1AV07"/>
<reference evidence="2 3" key="1">
    <citation type="submission" date="2018-04" db="EMBL/GenBank/DDBJ databases">
        <title>Genomic Encyclopedia of Type Strains, Phase IV (KMG-IV): sequencing the most valuable type-strain genomes for metagenomic binning, comparative biology and taxonomic classification.</title>
        <authorList>
            <person name="Goeker M."/>
        </authorList>
    </citation>
    <scope>NUCLEOTIDE SEQUENCE [LARGE SCALE GENOMIC DNA]</scope>
    <source>
        <strain evidence="2 3">DSM 100231</strain>
    </source>
</reference>
<feature type="transmembrane region" description="Helical" evidence="1">
    <location>
        <begin position="76"/>
        <end position="99"/>
    </location>
</feature>
<protein>
    <recommendedName>
        <fullName evidence="4">Cytochrome oxidase complex assembly protein 1</fullName>
    </recommendedName>
</protein>
<organism evidence="2 3">
    <name type="scientific">Pontibacter virosus</name>
    <dbReference type="NCBI Taxonomy" id="1765052"/>
    <lineage>
        <taxon>Bacteria</taxon>
        <taxon>Pseudomonadati</taxon>
        <taxon>Bacteroidota</taxon>
        <taxon>Cytophagia</taxon>
        <taxon>Cytophagales</taxon>
        <taxon>Hymenobacteraceae</taxon>
        <taxon>Pontibacter</taxon>
    </lineage>
</organism>
<keyword evidence="3" id="KW-1185">Reference proteome</keyword>
<gene>
    <name evidence="2" type="ORF">C8E01_108159</name>
</gene>
<evidence type="ECO:0000256" key="1">
    <source>
        <dbReference type="SAM" id="Phobius"/>
    </source>
</evidence>
<keyword evidence="1" id="KW-0812">Transmembrane</keyword>
<accession>A0A2U1AV07</accession>
<dbReference type="OrthoDB" id="9978678at2"/>
<feature type="transmembrane region" description="Helical" evidence="1">
    <location>
        <begin position="45"/>
        <end position="64"/>
    </location>
</feature>
<sequence>MVSEKHAFAIIEKNSKTSSGNTMHTKPSLRFGLRMHESVGGDKNYKMFGIISLVFSAVLAYFFFKPYLKHPATRKKLIKTFLILLPIAVIGSYIGTYIIEAGQPDSFNEGVELVKEDKRIIEKIGSYKSLWFNENELPKETDNPADLFFELEGSKGVVQVKSKVAKDNTGRWYLVEVQDSLIEQY</sequence>